<comment type="similarity">
    <text evidence="8">Belongs to the binding-protein-dependent transport system permease family.</text>
</comment>
<comment type="subcellular location">
    <subcellularLocation>
        <location evidence="1">Cell inner membrane</location>
        <topology evidence="1">Multi-pass membrane protein</topology>
    </subcellularLocation>
    <subcellularLocation>
        <location evidence="8">Cell membrane</location>
        <topology evidence="8">Multi-pass membrane protein</topology>
    </subcellularLocation>
</comment>
<feature type="transmembrane region" description="Helical" evidence="8">
    <location>
        <begin position="446"/>
        <end position="467"/>
    </location>
</feature>
<dbReference type="Proteomes" id="UP000256913">
    <property type="component" value="Unassembled WGS sequence"/>
</dbReference>
<comment type="caution">
    <text evidence="10">The sequence shown here is derived from an EMBL/GenBank/DDBJ whole genome shotgun (WGS) entry which is preliminary data.</text>
</comment>
<feature type="transmembrane region" description="Helical" evidence="8">
    <location>
        <begin position="20"/>
        <end position="42"/>
    </location>
</feature>
<feature type="transmembrane region" description="Helical" evidence="8">
    <location>
        <begin position="95"/>
        <end position="114"/>
    </location>
</feature>
<feature type="domain" description="ABC transmembrane type-1" evidence="9">
    <location>
        <begin position="59"/>
        <end position="240"/>
    </location>
</feature>
<keyword evidence="5 8" id="KW-0812">Transmembrane</keyword>
<evidence type="ECO:0000256" key="7">
    <source>
        <dbReference type="ARBA" id="ARBA00023136"/>
    </source>
</evidence>
<feature type="transmembrane region" description="Helical" evidence="8">
    <location>
        <begin position="222"/>
        <end position="240"/>
    </location>
</feature>
<evidence type="ECO:0000256" key="6">
    <source>
        <dbReference type="ARBA" id="ARBA00022989"/>
    </source>
</evidence>
<keyword evidence="2 8" id="KW-0813">Transport</keyword>
<dbReference type="PANTHER" id="PTHR43357:SF3">
    <property type="entry name" value="FE(3+)-TRANSPORT SYSTEM PERMEASE PROTEIN FBPB 2"/>
    <property type="match status" value="1"/>
</dbReference>
<feature type="transmembrane region" description="Helical" evidence="8">
    <location>
        <begin position="381"/>
        <end position="402"/>
    </location>
</feature>
<feature type="transmembrane region" description="Helical" evidence="8">
    <location>
        <begin position="120"/>
        <end position="138"/>
    </location>
</feature>
<keyword evidence="7 8" id="KW-0472">Membrane</keyword>
<evidence type="ECO:0000256" key="5">
    <source>
        <dbReference type="ARBA" id="ARBA00022692"/>
    </source>
</evidence>
<feature type="transmembrane region" description="Helical" evidence="8">
    <location>
        <begin position="318"/>
        <end position="341"/>
    </location>
</feature>
<name>A0A3D9ZS10_9ACTN</name>
<dbReference type="EMBL" id="QUMQ01000001">
    <property type="protein sequence ID" value="REF99252.1"/>
    <property type="molecule type" value="Genomic_DNA"/>
</dbReference>
<dbReference type="CDD" id="cd06261">
    <property type="entry name" value="TM_PBP2"/>
    <property type="match status" value="2"/>
</dbReference>
<dbReference type="AlphaFoldDB" id="A0A3D9ZS10"/>
<keyword evidence="4" id="KW-0997">Cell inner membrane</keyword>
<feature type="transmembrane region" description="Helical" evidence="8">
    <location>
        <begin position="487"/>
        <end position="506"/>
    </location>
</feature>
<feature type="transmembrane region" description="Helical" evidence="8">
    <location>
        <begin position="273"/>
        <end position="298"/>
    </location>
</feature>
<keyword evidence="11" id="KW-1185">Reference proteome</keyword>
<proteinExistence type="inferred from homology"/>
<accession>A0A3D9ZS10</accession>
<evidence type="ECO:0000256" key="1">
    <source>
        <dbReference type="ARBA" id="ARBA00004429"/>
    </source>
</evidence>
<dbReference type="PROSITE" id="PS50928">
    <property type="entry name" value="ABC_TM1"/>
    <property type="match status" value="2"/>
</dbReference>
<evidence type="ECO:0000313" key="10">
    <source>
        <dbReference type="EMBL" id="REF99252.1"/>
    </source>
</evidence>
<evidence type="ECO:0000259" key="9">
    <source>
        <dbReference type="PROSITE" id="PS50928"/>
    </source>
</evidence>
<reference evidence="10 11" key="1">
    <citation type="submission" date="2018-08" db="EMBL/GenBank/DDBJ databases">
        <title>Sequencing the genomes of 1000 actinobacteria strains.</title>
        <authorList>
            <person name="Klenk H.-P."/>
        </authorList>
    </citation>
    <scope>NUCLEOTIDE SEQUENCE [LARGE SCALE GENOMIC DNA]</scope>
    <source>
        <strain evidence="10 11">DSM 44099</strain>
    </source>
</reference>
<organism evidence="10 11">
    <name type="scientific">Asanoa ferruginea</name>
    <dbReference type="NCBI Taxonomy" id="53367"/>
    <lineage>
        <taxon>Bacteria</taxon>
        <taxon>Bacillati</taxon>
        <taxon>Actinomycetota</taxon>
        <taxon>Actinomycetes</taxon>
        <taxon>Micromonosporales</taxon>
        <taxon>Micromonosporaceae</taxon>
        <taxon>Asanoa</taxon>
    </lineage>
</organism>
<evidence type="ECO:0000256" key="2">
    <source>
        <dbReference type="ARBA" id="ARBA00022448"/>
    </source>
</evidence>
<evidence type="ECO:0000256" key="4">
    <source>
        <dbReference type="ARBA" id="ARBA00022519"/>
    </source>
</evidence>
<sequence length="514" mass="53095">MTGRDAAGVGLRPPPFRAAAALAVAALSVVPLWYVVEGLVSAGGGVVDLVWRPRVGELLGNTVMLVLATTAACLIVGTGAAWLVERTNLPGRPFWTALMVAPLAVPAFVNSFGWTSLRPGLSGFGAAVLVTTLSYYPLVYLPIAAALRGTDPAYEETARSLGLGPWRAFARATLPRLRPAALGSALLVGLHLLAEFGAIQSLRFDTFTTAIYDQYQSTFDGTGATALAGVLVLLCLLLLLGELRLAGPGRIARIGSGASRRPVPHRLGWPARVAAAGGLLLVAAGALGVPLGMIGYWLTVSASTAFPVGDLLATAGSTLGLGLAGAAVTTLAALPVAWLAVRRPGWTSRIIERSTYVGNALPGIVVALALITVAIRYLPGLYQTTVMLVAAYVTLFLPRALVGLRSALAQAPPELDDVARALGTRPAAALLRVTVPLIARGAGAGAALVFLAVVTELTATLLLAPIGTRTLATEFWSESSAIHYGAAAPYALLMVVVSAPMAYLLTRGDHEATR</sequence>
<dbReference type="InterPro" id="IPR035906">
    <property type="entry name" value="MetI-like_sf"/>
</dbReference>
<feature type="transmembrane region" description="Helical" evidence="8">
    <location>
        <begin position="180"/>
        <end position="202"/>
    </location>
</feature>
<evidence type="ECO:0000256" key="8">
    <source>
        <dbReference type="RuleBase" id="RU363032"/>
    </source>
</evidence>
<dbReference type="InterPro" id="IPR000515">
    <property type="entry name" value="MetI-like"/>
</dbReference>
<dbReference type="PANTHER" id="PTHR43357">
    <property type="entry name" value="INNER MEMBRANE ABC TRANSPORTER PERMEASE PROTEIN YDCV"/>
    <property type="match status" value="1"/>
</dbReference>
<dbReference type="OrthoDB" id="5100908at2"/>
<evidence type="ECO:0000313" key="11">
    <source>
        <dbReference type="Proteomes" id="UP000256913"/>
    </source>
</evidence>
<dbReference type="SUPFAM" id="SSF161098">
    <property type="entry name" value="MetI-like"/>
    <property type="match status" value="2"/>
</dbReference>
<feature type="transmembrane region" description="Helical" evidence="8">
    <location>
        <begin position="353"/>
        <end position="375"/>
    </location>
</feature>
<protein>
    <submittedName>
        <fullName evidence="10">Iron(III) transport system permease protein</fullName>
    </submittedName>
</protein>
<keyword evidence="3" id="KW-1003">Cell membrane</keyword>
<feature type="domain" description="ABC transmembrane type-1" evidence="9">
    <location>
        <begin position="315"/>
        <end position="505"/>
    </location>
</feature>
<dbReference type="GO" id="GO:0055085">
    <property type="term" value="P:transmembrane transport"/>
    <property type="evidence" value="ECO:0007669"/>
    <property type="project" value="InterPro"/>
</dbReference>
<dbReference type="Pfam" id="PF00528">
    <property type="entry name" value="BPD_transp_1"/>
    <property type="match status" value="2"/>
</dbReference>
<feature type="transmembrane region" description="Helical" evidence="8">
    <location>
        <begin position="62"/>
        <end position="83"/>
    </location>
</feature>
<dbReference type="GO" id="GO:0005886">
    <property type="term" value="C:plasma membrane"/>
    <property type="evidence" value="ECO:0007669"/>
    <property type="project" value="UniProtKB-SubCell"/>
</dbReference>
<gene>
    <name evidence="10" type="ORF">DFJ67_5285</name>
</gene>
<dbReference type="Gene3D" id="1.10.3720.10">
    <property type="entry name" value="MetI-like"/>
    <property type="match status" value="2"/>
</dbReference>
<evidence type="ECO:0000256" key="3">
    <source>
        <dbReference type="ARBA" id="ARBA00022475"/>
    </source>
</evidence>
<keyword evidence="6 8" id="KW-1133">Transmembrane helix</keyword>